<keyword evidence="3" id="KW-1185">Reference proteome</keyword>
<dbReference type="AlphaFoldDB" id="A0AA95JBU0"/>
<keyword evidence="1" id="KW-1133">Transmembrane helix</keyword>
<feature type="transmembrane region" description="Helical" evidence="1">
    <location>
        <begin position="6"/>
        <end position="24"/>
    </location>
</feature>
<keyword evidence="1" id="KW-0472">Membrane</keyword>
<gene>
    <name evidence="2" type="ORF">P0Y55_18290</name>
</gene>
<dbReference type="InterPro" id="IPR025058">
    <property type="entry name" value="DUF3995"/>
</dbReference>
<evidence type="ECO:0000256" key="1">
    <source>
        <dbReference type="SAM" id="Phobius"/>
    </source>
</evidence>
<sequence>MNAPAIITACILLLIGCLHFYWACGGRWAMHYTIPTTTSQQPTIAPGSFVTFVVAFLLFGAALLIMIQSDLLSLEELQPYVRIGCWICAIVFGIRSIGDFNYLGLFKRVKGTLFAKYDTKLFSPLCIWLSLNFFYVLLR</sequence>
<reference evidence="2" key="1">
    <citation type="submission" date="2023-03" db="EMBL/GenBank/DDBJ databases">
        <title>Andean soil-derived lignocellulolytic bacterial consortium as a source of novel taxa and putative plastic-active enzymes.</title>
        <authorList>
            <person name="Diaz-Garcia L."/>
            <person name="Chuvochina M."/>
            <person name="Feuerriegel G."/>
            <person name="Bunk B."/>
            <person name="Sproer C."/>
            <person name="Streit W.R."/>
            <person name="Rodriguez L.M."/>
            <person name="Overmann J."/>
            <person name="Jimenez D.J."/>
        </authorList>
    </citation>
    <scope>NUCLEOTIDE SEQUENCE</scope>
    <source>
        <strain evidence="2">MAG 2441</strain>
    </source>
</reference>
<keyword evidence="1" id="KW-0812">Transmembrane</keyword>
<dbReference type="Proteomes" id="UP001178662">
    <property type="component" value="Chromosome"/>
</dbReference>
<proteinExistence type="predicted"/>
<feature type="transmembrane region" description="Helical" evidence="1">
    <location>
        <begin position="79"/>
        <end position="98"/>
    </location>
</feature>
<protein>
    <submittedName>
        <fullName evidence="2">DUF3995 domain-containing protein</fullName>
    </submittedName>
</protein>
<organism evidence="2 3">
    <name type="scientific">Candidatus Cohnella colombiensis</name>
    <dbReference type="NCBI Taxonomy" id="3121368"/>
    <lineage>
        <taxon>Bacteria</taxon>
        <taxon>Bacillati</taxon>
        <taxon>Bacillota</taxon>
        <taxon>Bacilli</taxon>
        <taxon>Bacillales</taxon>
        <taxon>Paenibacillaceae</taxon>
        <taxon>Cohnella</taxon>
    </lineage>
</organism>
<evidence type="ECO:0000313" key="3">
    <source>
        <dbReference type="Proteomes" id="UP001178662"/>
    </source>
</evidence>
<accession>A0AA95JBU0</accession>
<dbReference type="EMBL" id="CP119317">
    <property type="protein sequence ID" value="WEK54456.1"/>
    <property type="molecule type" value="Genomic_DNA"/>
</dbReference>
<feature type="transmembrane region" description="Helical" evidence="1">
    <location>
        <begin position="119"/>
        <end position="138"/>
    </location>
</feature>
<dbReference type="Pfam" id="PF13160">
    <property type="entry name" value="DUF3995"/>
    <property type="match status" value="1"/>
</dbReference>
<name>A0AA95JBU0_9BACL</name>
<evidence type="ECO:0000313" key="2">
    <source>
        <dbReference type="EMBL" id="WEK54456.1"/>
    </source>
</evidence>
<feature type="transmembrane region" description="Helical" evidence="1">
    <location>
        <begin position="44"/>
        <end position="67"/>
    </location>
</feature>